<evidence type="ECO:0000313" key="1">
    <source>
        <dbReference type="EMBL" id="PON31469.1"/>
    </source>
</evidence>
<dbReference type="OrthoDB" id="10565460at2759"/>
<proteinExistence type="predicted"/>
<evidence type="ECO:0000313" key="2">
    <source>
        <dbReference type="Proteomes" id="UP000237105"/>
    </source>
</evidence>
<reference evidence="2" key="1">
    <citation type="submission" date="2016-06" db="EMBL/GenBank/DDBJ databases">
        <title>Parallel loss of symbiosis genes in relatives of nitrogen-fixing non-legume Parasponia.</title>
        <authorList>
            <person name="Van Velzen R."/>
            <person name="Holmer R."/>
            <person name="Bu F."/>
            <person name="Rutten L."/>
            <person name="Van Zeijl A."/>
            <person name="Liu W."/>
            <person name="Santuari L."/>
            <person name="Cao Q."/>
            <person name="Sharma T."/>
            <person name="Shen D."/>
            <person name="Roswanjaya Y."/>
            <person name="Wardhani T."/>
            <person name="Kalhor M.S."/>
            <person name="Jansen J."/>
            <person name="Van den Hoogen J."/>
            <person name="Gungor B."/>
            <person name="Hartog M."/>
            <person name="Hontelez J."/>
            <person name="Verver J."/>
            <person name="Yang W.-C."/>
            <person name="Schijlen E."/>
            <person name="Repin R."/>
            <person name="Schilthuizen M."/>
            <person name="Schranz E."/>
            <person name="Heidstra R."/>
            <person name="Miyata K."/>
            <person name="Fedorova E."/>
            <person name="Kohlen W."/>
            <person name="Bisseling T."/>
            <person name="Smit S."/>
            <person name="Geurts R."/>
        </authorList>
    </citation>
    <scope>NUCLEOTIDE SEQUENCE [LARGE SCALE GENOMIC DNA]</scope>
    <source>
        <strain evidence="2">cv. WU1-14</strain>
    </source>
</reference>
<accession>A0A2P5A4N6</accession>
<sequence length="157" mass="18015">MTSNHRSTVVDDLRERSICRLVREATREKMRSRSSKPLKFPSKTSDSFYLTALKPSLVFVPPPPLPLLPSLTLTLIVTPIWTQSNGVKPRKRFLMCLIMRLVQILRRSLWIEGNRLSKKSKNKKSLNLDKASVILEDRCSLWPDPKSNEAERGCDLV</sequence>
<dbReference type="EMBL" id="JXTB01001040">
    <property type="protein sequence ID" value="PON31469.1"/>
    <property type="molecule type" value="Genomic_DNA"/>
</dbReference>
<organism evidence="1 2">
    <name type="scientific">Parasponia andersonii</name>
    <name type="common">Sponia andersonii</name>
    <dbReference type="NCBI Taxonomy" id="3476"/>
    <lineage>
        <taxon>Eukaryota</taxon>
        <taxon>Viridiplantae</taxon>
        <taxon>Streptophyta</taxon>
        <taxon>Embryophyta</taxon>
        <taxon>Tracheophyta</taxon>
        <taxon>Spermatophyta</taxon>
        <taxon>Magnoliopsida</taxon>
        <taxon>eudicotyledons</taxon>
        <taxon>Gunneridae</taxon>
        <taxon>Pentapetalae</taxon>
        <taxon>rosids</taxon>
        <taxon>fabids</taxon>
        <taxon>Rosales</taxon>
        <taxon>Cannabaceae</taxon>
        <taxon>Parasponia</taxon>
    </lineage>
</organism>
<dbReference type="AlphaFoldDB" id="A0A2P5A4N6"/>
<comment type="caution">
    <text evidence="1">The sequence shown here is derived from an EMBL/GenBank/DDBJ whole genome shotgun (WGS) entry which is preliminary data.</text>
</comment>
<protein>
    <submittedName>
        <fullName evidence="1">Uncharacterized protein</fullName>
    </submittedName>
</protein>
<keyword evidence="2" id="KW-1185">Reference proteome</keyword>
<name>A0A2P5A4N6_PARAD</name>
<dbReference type="Proteomes" id="UP000237105">
    <property type="component" value="Unassembled WGS sequence"/>
</dbReference>
<gene>
    <name evidence="1" type="ORF">PanWU01x14_369670</name>
</gene>